<evidence type="ECO:0000256" key="8">
    <source>
        <dbReference type="ARBA" id="ARBA00022741"/>
    </source>
</evidence>
<dbReference type="Pfam" id="PF00672">
    <property type="entry name" value="HAMP"/>
    <property type="match status" value="1"/>
</dbReference>
<comment type="catalytic activity">
    <reaction evidence="1">
        <text>ATP + protein L-histidine = ADP + protein N-phospho-L-histidine.</text>
        <dbReference type="EC" id="2.7.13.3"/>
    </reaction>
</comment>
<dbReference type="Gene3D" id="1.10.287.130">
    <property type="match status" value="1"/>
</dbReference>
<organism evidence="20 21">
    <name type="scientific">Paenibacillus glycinis</name>
    <dbReference type="NCBI Taxonomy" id="2697035"/>
    <lineage>
        <taxon>Bacteria</taxon>
        <taxon>Bacillati</taxon>
        <taxon>Bacillota</taxon>
        <taxon>Bacilli</taxon>
        <taxon>Bacillales</taxon>
        <taxon>Paenibacillaceae</taxon>
        <taxon>Paenibacillus</taxon>
    </lineage>
</organism>
<evidence type="ECO:0000256" key="16">
    <source>
        <dbReference type="ARBA" id="ARBA00040841"/>
    </source>
</evidence>
<dbReference type="SUPFAM" id="SSF47384">
    <property type="entry name" value="Homodimeric domain of signal transducing histidine kinase"/>
    <property type="match status" value="1"/>
</dbReference>
<dbReference type="PANTHER" id="PTHR45528">
    <property type="entry name" value="SENSOR HISTIDINE KINASE CPXA"/>
    <property type="match status" value="1"/>
</dbReference>
<evidence type="ECO:0000256" key="10">
    <source>
        <dbReference type="ARBA" id="ARBA00022840"/>
    </source>
</evidence>
<dbReference type="RefSeq" id="WP_161745945.1">
    <property type="nucleotide sequence ID" value="NZ_JAAAMV010000024.1"/>
</dbReference>
<dbReference type="PROSITE" id="PS50109">
    <property type="entry name" value="HIS_KIN"/>
    <property type="match status" value="1"/>
</dbReference>
<keyword evidence="21" id="KW-1185">Reference proteome</keyword>
<dbReference type="CDD" id="cd00082">
    <property type="entry name" value="HisKA"/>
    <property type="match status" value="1"/>
</dbReference>
<dbReference type="PRINTS" id="PR00344">
    <property type="entry name" value="BCTRLSENSOR"/>
</dbReference>
<keyword evidence="4" id="KW-1003">Cell membrane</keyword>
<comment type="caution">
    <text evidence="20">The sequence shown here is derived from an EMBL/GenBank/DDBJ whole genome shotgun (WGS) entry which is preliminary data.</text>
</comment>
<evidence type="ECO:0000256" key="3">
    <source>
        <dbReference type="ARBA" id="ARBA00012438"/>
    </source>
</evidence>
<dbReference type="Proteomes" id="UP000665561">
    <property type="component" value="Unassembled WGS sequence"/>
</dbReference>
<sequence length="463" mass="51465">MTRSLYVRTVLIFIAAVIISLVFSFVLAIHMYSSNVTTLAEEQMIAQGKKIISELTEASPEELATVVGNAVEVPGLRVKIMDAEGRTVGYGDGGSKQRTPISKAQLDLVLQGGIYRGTVAYTKEHPGPAALLIGLPFQLSDKPYALYITPELYRILDMFRKFTLTVLGYVLVAGSLLILLAARYIVKPVQRLTDATKRMAKGDFGIVLESRRKDEIGDLTESFNEMAGSLRMLDKLRSDFVNNVAHEIQSPLTSIAGFSKALRTKTMTEEGRKHYLTIIEEESQRLSRLSANLLRLSVLQQDHELHNPGFFRLDEQIRRSVIASEPQWRAKDIEPELELADVTVYGDPDSLEQVWHNLISNGIKFAERQGEIAITLRQEEDEAVVEIRDNGRGIGEDELQHIFTPFYKADQARDYAVKGNGLGLSIAKEIIDMHHGSIEAASEPGVQTSFTVRLPIGRNSGPV</sequence>
<dbReference type="Gene3D" id="3.30.565.10">
    <property type="entry name" value="Histidine kinase-like ATPase, C-terminal domain"/>
    <property type="match status" value="1"/>
</dbReference>
<evidence type="ECO:0000256" key="9">
    <source>
        <dbReference type="ARBA" id="ARBA00022777"/>
    </source>
</evidence>
<evidence type="ECO:0000256" key="4">
    <source>
        <dbReference type="ARBA" id="ARBA00022475"/>
    </source>
</evidence>
<evidence type="ECO:0000256" key="6">
    <source>
        <dbReference type="ARBA" id="ARBA00022679"/>
    </source>
</evidence>
<dbReference type="PANTHER" id="PTHR45528:SF11">
    <property type="entry name" value="HISTIDINE KINASE"/>
    <property type="match status" value="1"/>
</dbReference>
<evidence type="ECO:0000256" key="5">
    <source>
        <dbReference type="ARBA" id="ARBA00022553"/>
    </source>
</evidence>
<dbReference type="EC" id="2.7.13.3" evidence="3"/>
<dbReference type="InterPro" id="IPR050398">
    <property type="entry name" value="HssS/ArlS-like"/>
</dbReference>
<keyword evidence="10" id="KW-0067">ATP-binding</keyword>
<keyword evidence="11 17" id="KW-1133">Transmembrane helix</keyword>
<evidence type="ECO:0000256" key="13">
    <source>
        <dbReference type="ARBA" id="ARBA00023026"/>
    </source>
</evidence>
<reference evidence="20 21" key="1">
    <citation type="submission" date="2020-01" db="EMBL/GenBank/DDBJ databases">
        <title>Paenibacillus soybeanensis sp. nov. isolated from the nodules of soybean (Glycine max(L.) Merr).</title>
        <authorList>
            <person name="Wang H."/>
        </authorList>
    </citation>
    <scope>NUCLEOTIDE SEQUENCE [LARGE SCALE GENOMIC DNA]</scope>
    <source>
        <strain evidence="20 21">T1</strain>
    </source>
</reference>
<dbReference type="SMART" id="SM00387">
    <property type="entry name" value="HATPase_c"/>
    <property type="match status" value="1"/>
</dbReference>
<evidence type="ECO:0000256" key="2">
    <source>
        <dbReference type="ARBA" id="ARBA00004651"/>
    </source>
</evidence>
<dbReference type="SMART" id="SM00388">
    <property type="entry name" value="HisKA"/>
    <property type="match status" value="1"/>
</dbReference>
<evidence type="ECO:0000259" key="18">
    <source>
        <dbReference type="PROSITE" id="PS50109"/>
    </source>
</evidence>
<name>A0ABW9XW58_9BACL</name>
<evidence type="ECO:0000313" key="20">
    <source>
        <dbReference type="EMBL" id="NBD26930.1"/>
    </source>
</evidence>
<dbReference type="CDD" id="cd00075">
    <property type="entry name" value="HATPase"/>
    <property type="match status" value="1"/>
</dbReference>
<evidence type="ECO:0000256" key="14">
    <source>
        <dbReference type="ARBA" id="ARBA00023136"/>
    </source>
</evidence>
<dbReference type="SMART" id="SM00304">
    <property type="entry name" value="HAMP"/>
    <property type="match status" value="1"/>
</dbReference>
<feature type="domain" description="HAMP" evidence="19">
    <location>
        <begin position="183"/>
        <end position="235"/>
    </location>
</feature>
<dbReference type="InterPro" id="IPR036097">
    <property type="entry name" value="HisK_dim/P_sf"/>
</dbReference>
<evidence type="ECO:0000256" key="11">
    <source>
        <dbReference type="ARBA" id="ARBA00022989"/>
    </source>
</evidence>
<gene>
    <name evidence="20" type="ORF">GT019_23920</name>
</gene>
<evidence type="ECO:0000256" key="17">
    <source>
        <dbReference type="SAM" id="Phobius"/>
    </source>
</evidence>
<dbReference type="InterPro" id="IPR004358">
    <property type="entry name" value="Sig_transdc_His_kin-like_C"/>
</dbReference>
<comment type="function">
    <text evidence="15">Member of the two-component regulatory system HssS/HssR involved in intracellular heme homeostasis and tempering of staphylococcal virulence. HssS functions as a heme sensor histidine kinase which is autophosphorylated at a histidine residue and transfers its phosphate group to an aspartate residue of HssR. HssR/HssS activates the expression of hrtAB, an efflux pump, in response to extracellular heme, hemin, hemoglobin or blood.</text>
</comment>
<dbReference type="SUPFAM" id="SSF55874">
    <property type="entry name" value="ATPase domain of HSP90 chaperone/DNA topoisomerase II/histidine kinase"/>
    <property type="match status" value="1"/>
</dbReference>
<evidence type="ECO:0000256" key="15">
    <source>
        <dbReference type="ARBA" id="ARBA00037219"/>
    </source>
</evidence>
<keyword evidence="7 17" id="KW-0812">Transmembrane</keyword>
<dbReference type="Pfam" id="PF00512">
    <property type="entry name" value="HisKA"/>
    <property type="match status" value="1"/>
</dbReference>
<accession>A0ABW9XW58</accession>
<feature type="transmembrane region" description="Helical" evidence="17">
    <location>
        <begin position="162"/>
        <end position="186"/>
    </location>
</feature>
<dbReference type="EMBL" id="JAAAMV010000024">
    <property type="protein sequence ID" value="NBD26930.1"/>
    <property type="molecule type" value="Genomic_DNA"/>
</dbReference>
<keyword evidence="12" id="KW-0902">Two-component regulatory system</keyword>
<feature type="domain" description="Histidine kinase" evidence="18">
    <location>
        <begin position="243"/>
        <end position="458"/>
    </location>
</feature>
<protein>
    <recommendedName>
        <fullName evidence="16">Heme sensor protein HssS</fullName>
        <ecNumber evidence="3">2.7.13.3</ecNumber>
    </recommendedName>
</protein>
<evidence type="ECO:0000256" key="1">
    <source>
        <dbReference type="ARBA" id="ARBA00000085"/>
    </source>
</evidence>
<keyword evidence="14 17" id="KW-0472">Membrane</keyword>
<keyword evidence="13" id="KW-0843">Virulence</keyword>
<keyword evidence="9" id="KW-0418">Kinase</keyword>
<proteinExistence type="predicted"/>
<dbReference type="InterPro" id="IPR036890">
    <property type="entry name" value="HATPase_C_sf"/>
</dbReference>
<keyword evidence="5" id="KW-0597">Phosphoprotein</keyword>
<dbReference type="InterPro" id="IPR003661">
    <property type="entry name" value="HisK_dim/P_dom"/>
</dbReference>
<dbReference type="PROSITE" id="PS50885">
    <property type="entry name" value="HAMP"/>
    <property type="match status" value="1"/>
</dbReference>
<feature type="transmembrane region" description="Helical" evidence="17">
    <location>
        <begin position="6"/>
        <end position="29"/>
    </location>
</feature>
<dbReference type="SUPFAM" id="SSF158472">
    <property type="entry name" value="HAMP domain-like"/>
    <property type="match status" value="1"/>
</dbReference>
<comment type="subcellular location">
    <subcellularLocation>
        <location evidence="2">Cell membrane</location>
        <topology evidence="2">Multi-pass membrane protein</topology>
    </subcellularLocation>
</comment>
<evidence type="ECO:0000259" key="19">
    <source>
        <dbReference type="PROSITE" id="PS50885"/>
    </source>
</evidence>
<dbReference type="CDD" id="cd06225">
    <property type="entry name" value="HAMP"/>
    <property type="match status" value="1"/>
</dbReference>
<evidence type="ECO:0000256" key="7">
    <source>
        <dbReference type="ARBA" id="ARBA00022692"/>
    </source>
</evidence>
<keyword evidence="8" id="KW-0547">Nucleotide-binding</keyword>
<evidence type="ECO:0000313" key="21">
    <source>
        <dbReference type="Proteomes" id="UP000665561"/>
    </source>
</evidence>
<dbReference type="Pfam" id="PF02518">
    <property type="entry name" value="HATPase_c"/>
    <property type="match status" value="1"/>
</dbReference>
<dbReference type="InterPro" id="IPR003594">
    <property type="entry name" value="HATPase_dom"/>
</dbReference>
<dbReference type="InterPro" id="IPR005467">
    <property type="entry name" value="His_kinase_dom"/>
</dbReference>
<keyword evidence="6" id="KW-0808">Transferase</keyword>
<dbReference type="InterPro" id="IPR003660">
    <property type="entry name" value="HAMP_dom"/>
</dbReference>
<dbReference type="Gene3D" id="6.10.340.10">
    <property type="match status" value="1"/>
</dbReference>
<evidence type="ECO:0000256" key="12">
    <source>
        <dbReference type="ARBA" id="ARBA00023012"/>
    </source>
</evidence>